<evidence type="ECO:0000313" key="2">
    <source>
        <dbReference type="Proteomes" id="UP000187151"/>
    </source>
</evidence>
<dbReference type="EMBL" id="MQUR01000032">
    <property type="protein sequence ID" value="OLZ66084.1"/>
    <property type="molecule type" value="Genomic_DNA"/>
</dbReference>
<accession>A0ABX3G4E5</accession>
<evidence type="ECO:0000313" key="1">
    <source>
        <dbReference type="EMBL" id="OLZ66084.1"/>
    </source>
</evidence>
<name>A0ABX3G4E5_9ACTN</name>
<dbReference type="RefSeq" id="WP_060180468.1">
    <property type="nucleotide sequence ID" value="NZ_MQUR01000032.1"/>
</dbReference>
<dbReference type="Proteomes" id="UP000187151">
    <property type="component" value="Unassembled WGS sequence"/>
</dbReference>
<reference evidence="1 2" key="1">
    <citation type="submission" date="2016-01" db="EMBL/GenBank/DDBJ databases">
        <title>Streptomyces amritsarensis strain MTCC 11845 genome sequencing and assembly.</title>
        <authorList>
            <person name="Sharma D."/>
            <person name="Nair G.R."/>
            <person name="Kaur G."/>
            <person name="Manhas R.K."/>
            <person name="Mayilraj S."/>
        </authorList>
    </citation>
    <scope>NUCLEOTIDE SEQUENCE [LARGE SCALE GENOMIC DNA]</scope>
    <source>
        <strain evidence="1 2">MTCC 11845</strain>
    </source>
</reference>
<organism evidence="1 2">
    <name type="scientific">Streptomyces amritsarensis</name>
    <dbReference type="NCBI Taxonomy" id="681158"/>
    <lineage>
        <taxon>Bacteria</taxon>
        <taxon>Bacillati</taxon>
        <taxon>Actinomycetota</taxon>
        <taxon>Actinomycetes</taxon>
        <taxon>Kitasatosporales</taxon>
        <taxon>Streptomycetaceae</taxon>
        <taxon>Streptomyces</taxon>
    </lineage>
</organism>
<evidence type="ECO:0008006" key="3">
    <source>
        <dbReference type="Google" id="ProtNLM"/>
    </source>
</evidence>
<proteinExistence type="predicted"/>
<protein>
    <recommendedName>
        <fullName evidence="3">DUF397 domain-containing protein</fullName>
    </recommendedName>
</protein>
<keyword evidence="2" id="KW-1185">Reference proteome</keyword>
<gene>
    <name evidence="1" type="ORF">AVW11_15900</name>
</gene>
<sequence length="64" mass="6821">MTDIHWEDAFCGEGASCYRIGVDGDGNSYIAVAGQEDRPLTDSRAALQALILDIKAGRADHLLG</sequence>
<comment type="caution">
    <text evidence="1">The sequence shown here is derived from an EMBL/GenBank/DDBJ whole genome shotgun (WGS) entry which is preliminary data.</text>
</comment>